<dbReference type="AlphaFoldDB" id="A0A379C275"/>
<sequence length="965" mass="111526">MENYKLLEKKYIDEVASECLVYEHIKTGARVLTLKNDDNNKAFAIGFRTPPKFGNGAAHIVEHCVLSGSRKYRTKEPFMDLIKSSMQTFLNAMTFPDKTIYPVSSRNEKDFQNLMDVYLDAVFYPRIYEEEKIFMQEGWHYEIDKNTGELIYNGVVYNEMKGVYSQAENIVGDEFIFNLHEGSSYGVDSGGNPKLIPTLSYEEFLDFHKRYYHPSNSYIYLYGNMDMEEKLQYIHEEYLNNFRKEEIDSEIILNEPLEKQKYVEITYSASKEELADNKDFLLYGWCLGLALNKKDFFMRNFLSELLIDAEGAPLKRALLDANLGQDVYAETSSSKTLDLGVVLKNTDGKKINEFKKIVEDTLKDIVEKGIDKKLLQATLSRFEFNYREGGGTQKAIIYYIRALNSWLYDRSPLESLEFNDIIEEIKTSADKGFVEEYIKEKILNNNYSVILSCIQELDKNLKEENELKEKLREFKESLSPEKIDKIKENAENLFKYQLEDDSEEDKKTIPMLELSDISHGISEYNCTEDKISDALYLRSDQATNNIVYTTISHNIDFLNDDEIKNLPILLALIASLDTKKYSYQELDNEIYIASGGISFGCSTYKEEEKEEFKPRLNVKFKVLEENFHQAIDLIIEIIKNTKFDDKKRIKEILLSSKSQIESGLLMSGSQVVMGLVKSYYSPMGSYNNKVSGLDAYKYLSELLSDFESEFSKLKDKLIKLYKKIFNSKDLIISSVGKDEDLDNNKKALEKYINNLNRQEFKKAKYSFIKNNKNQGIYLSSNVNFISKGYNLKDLGEKYTGDKVVLANILSSSYLHTEIRAKGGAYGDGAVFSRNGDFLTYSYRDPNVENTIKVYNEIPNYIRNLDLSQDDLKNYIIGSMNSFDPLLSLSVIDELNLSKYLTKVFDEKVIENKEEALKTNMEKLKSYADIIEKALNENYIGAIGNEEKLRENSKYFKEIIPLNKNN</sequence>
<protein>
    <submittedName>
        <fullName evidence="2">Peptidase M16C associated</fullName>
    </submittedName>
</protein>
<evidence type="ECO:0000259" key="1">
    <source>
        <dbReference type="SMART" id="SM01264"/>
    </source>
</evidence>
<gene>
    <name evidence="2" type="ORF">NCTC13149_00223</name>
</gene>
<proteinExistence type="predicted"/>
<evidence type="ECO:0000313" key="3">
    <source>
        <dbReference type="Proteomes" id="UP000255517"/>
    </source>
</evidence>
<dbReference type="GO" id="GO:0004222">
    <property type="term" value="F:metalloendopeptidase activity"/>
    <property type="evidence" value="ECO:0007669"/>
    <property type="project" value="TreeGrafter"/>
</dbReference>
<dbReference type="Gene3D" id="3.30.830.10">
    <property type="entry name" value="Metalloenzyme, LuxS/M16 peptidase-like"/>
    <property type="match status" value="4"/>
</dbReference>
<dbReference type="PANTHER" id="PTHR43016">
    <property type="entry name" value="PRESEQUENCE PROTEASE"/>
    <property type="match status" value="1"/>
</dbReference>
<dbReference type="Pfam" id="PF05193">
    <property type="entry name" value="Peptidase_M16_C"/>
    <property type="match status" value="1"/>
</dbReference>
<dbReference type="RefSeq" id="WP_019034631.1">
    <property type="nucleotide sequence ID" value="NZ_UGSZ01000001.1"/>
</dbReference>
<dbReference type="SMART" id="SM01264">
    <property type="entry name" value="M16C_associated"/>
    <property type="match status" value="1"/>
</dbReference>
<dbReference type="SUPFAM" id="SSF63411">
    <property type="entry name" value="LuxS/MPP-like metallohydrolase"/>
    <property type="match status" value="4"/>
</dbReference>
<dbReference type="OrthoDB" id="9762027at2"/>
<dbReference type="GO" id="GO:0046872">
    <property type="term" value="F:metal ion binding"/>
    <property type="evidence" value="ECO:0007669"/>
    <property type="project" value="InterPro"/>
</dbReference>
<dbReference type="InterPro" id="IPR011765">
    <property type="entry name" value="Pept_M16_N"/>
</dbReference>
<feature type="domain" description="Peptidase M16C associated" evidence="1">
    <location>
        <begin position="453"/>
        <end position="702"/>
    </location>
</feature>
<dbReference type="EMBL" id="UGSZ01000001">
    <property type="protein sequence ID" value="SUB56452.1"/>
    <property type="molecule type" value="Genomic_DNA"/>
</dbReference>
<dbReference type="STRING" id="1122949.GCA_000378725_00792"/>
<dbReference type="InterPro" id="IPR011249">
    <property type="entry name" value="Metalloenz_LuxS/M16"/>
</dbReference>
<dbReference type="GO" id="GO:0016485">
    <property type="term" value="P:protein processing"/>
    <property type="evidence" value="ECO:0007669"/>
    <property type="project" value="TreeGrafter"/>
</dbReference>
<dbReference type="Proteomes" id="UP000255517">
    <property type="component" value="Unassembled WGS sequence"/>
</dbReference>
<dbReference type="Pfam" id="PF00675">
    <property type="entry name" value="Peptidase_M16"/>
    <property type="match status" value="1"/>
</dbReference>
<name>A0A379C275_9FIRM</name>
<dbReference type="PANTHER" id="PTHR43016:SF13">
    <property type="entry name" value="PRESEQUENCE PROTEASE, MITOCHONDRIAL"/>
    <property type="match status" value="1"/>
</dbReference>
<reference evidence="2 3" key="1">
    <citation type="submission" date="2018-06" db="EMBL/GenBank/DDBJ databases">
        <authorList>
            <consortium name="Pathogen Informatics"/>
            <person name="Doyle S."/>
        </authorList>
    </citation>
    <scope>NUCLEOTIDE SEQUENCE [LARGE SCALE GENOMIC DNA]</scope>
    <source>
        <strain evidence="2 3">NCTC13149</strain>
    </source>
</reference>
<dbReference type="Pfam" id="PF22516">
    <property type="entry name" value="PreP_C"/>
    <property type="match status" value="1"/>
</dbReference>
<dbReference type="InterPro" id="IPR055130">
    <property type="entry name" value="PreP_C"/>
</dbReference>
<organism evidence="2 3">
    <name type="scientific">Peptoniphilus lacrimalis</name>
    <dbReference type="NCBI Taxonomy" id="33031"/>
    <lineage>
        <taxon>Bacteria</taxon>
        <taxon>Bacillati</taxon>
        <taxon>Bacillota</taxon>
        <taxon>Tissierellia</taxon>
        <taxon>Tissierellales</taxon>
        <taxon>Peptoniphilaceae</taxon>
        <taxon>Peptoniphilus</taxon>
    </lineage>
</organism>
<dbReference type="InterPro" id="IPR013578">
    <property type="entry name" value="Peptidase_M16C_assoc"/>
</dbReference>
<dbReference type="InterPro" id="IPR007863">
    <property type="entry name" value="Peptidase_M16_C"/>
</dbReference>
<dbReference type="Pfam" id="PF08367">
    <property type="entry name" value="M16C_assoc"/>
    <property type="match status" value="1"/>
</dbReference>
<dbReference type="FunFam" id="3.30.830.10:FF:000034">
    <property type="entry name" value="presequence protease 1, chloroplastic/mitochondrial"/>
    <property type="match status" value="1"/>
</dbReference>
<accession>A0A379C275</accession>
<evidence type="ECO:0000313" key="2">
    <source>
        <dbReference type="EMBL" id="SUB56452.1"/>
    </source>
</evidence>